<evidence type="ECO:0000256" key="7">
    <source>
        <dbReference type="ARBA" id="ARBA00022723"/>
    </source>
</evidence>
<dbReference type="SFLD" id="SFLDG00151">
    <property type="entry name" value="methylaspartate_ammonia-lyase"/>
    <property type="match status" value="1"/>
</dbReference>
<protein>
    <recommendedName>
        <fullName evidence="6">methylaspartate ammonia-lyase</fullName>
        <ecNumber evidence="6">4.3.1.2</ecNumber>
    </recommendedName>
</protein>
<dbReference type="PANTHER" id="PTHR48073">
    <property type="entry name" value="O-SUCCINYLBENZOATE SYNTHASE-RELATED"/>
    <property type="match status" value="1"/>
</dbReference>
<evidence type="ECO:0000256" key="9">
    <source>
        <dbReference type="ARBA" id="ARBA00023239"/>
    </source>
</evidence>
<dbReference type="InterPro" id="IPR022662">
    <property type="entry name" value="MeAsp_NH4-lyase_C"/>
</dbReference>
<dbReference type="PIRSF" id="PIRSF017107">
    <property type="entry name" value="MAL"/>
    <property type="match status" value="1"/>
</dbReference>
<name>A0ABS7PP36_9SPHN</name>
<dbReference type="EC" id="4.3.1.2" evidence="6"/>
<dbReference type="RefSeq" id="WP_222990099.1">
    <property type="nucleotide sequence ID" value="NZ_JAINVV010000004.1"/>
</dbReference>
<keyword evidence="9 12" id="KW-0456">Lyase</keyword>
<evidence type="ECO:0000259" key="11">
    <source>
        <dbReference type="Pfam" id="PF07476"/>
    </source>
</evidence>
<evidence type="ECO:0000256" key="4">
    <source>
        <dbReference type="ARBA" id="ARBA00009954"/>
    </source>
</evidence>
<sequence length="414" mass="44292">MMQIADVVFARGTGAYFYDDQAAIRAGVESDGFTYRGQVRTPGFHRIRQPAEVLGIGLRLSDGAVLWGDAMSVQYSGAGGRDPLFYAAEAEAFARAAIVPRLIGREVRDFRSTCEAVLALEDGRSAPGMALQYGISQALLRASAHARRETMAETVCRDFGLPVVPERVPIFAQSGDDRVVNVDKMILKGCDILPHGLINAAAKFGRQGEAFREFIRHVAARSIALGGEDYRPILHFDLYGWVGLEFGLDVHAIADFLAVAAEDAAPFALQIESPADFGSRDAHVAGYKALVERLAAKGVSTRIVADEWCNTLEDVELFAAERAGHILQIKTPDLGSIANSVQAVLACRRHGAGAYLGGSCVETEVSAQACVHVAVATQADMMLAKPGMGVDEAMTIVGNEQNRLLAMLAAGGDR</sequence>
<evidence type="ECO:0000313" key="12">
    <source>
        <dbReference type="EMBL" id="MBY8823072.1"/>
    </source>
</evidence>
<comment type="subunit">
    <text evidence="5">Homodimer.</text>
</comment>
<dbReference type="SFLD" id="SFLDS00001">
    <property type="entry name" value="Enolase"/>
    <property type="match status" value="1"/>
</dbReference>
<evidence type="ECO:0000256" key="5">
    <source>
        <dbReference type="ARBA" id="ARBA00011738"/>
    </source>
</evidence>
<comment type="pathway">
    <text evidence="3">Amino-acid degradation; L-glutamate degradation via mesaconate pathway; acetate and pyruvate from L-glutamate: step 2/4.</text>
</comment>
<dbReference type="InterPro" id="IPR029017">
    <property type="entry name" value="Enolase-like_N"/>
</dbReference>
<evidence type="ECO:0000259" key="10">
    <source>
        <dbReference type="Pfam" id="PF05034"/>
    </source>
</evidence>
<feature type="domain" description="Methylaspartate ammonia-lyase C-terminal" evidence="11">
    <location>
        <begin position="163"/>
        <end position="408"/>
    </location>
</feature>
<comment type="cofactor">
    <cofactor evidence="2">
        <name>Mg(2+)</name>
        <dbReference type="ChEBI" id="CHEBI:18420"/>
    </cofactor>
</comment>
<dbReference type="InterPro" id="IPR036849">
    <property type="entry name" value="Enolase-like_C_sf"/>
</dbReference>
<keyword evidence="7" id="KW-0479">Metal-binding</keyword>
<dbReference type="Pfam" id="PF05034">
    <property type="entry name" value="MAAL_N"/>
    <property type="match status" value="1"/>
</dbReference>
<evidence type="ECO:0000256" key="8">
    <source>
        <dbReference type="ARBA" id="ARBA00022842"/>
    </source>
</evidence>
<dbReference type="InterPro" id="IPR022665">
    <property type="entry name" value="MeAsp_NH4-lyase_N"/>
</dbReference>
<dbReference type="Proteomes" id="UP000706039">
    <property type="component" value="Unassembled WGS sequence"/>
</dbReference>
<dbReference type="SUPFAM" id="SSF54826">
    <property type="entry name" value="Enolase N-terminal domain-like"/>
    <property type="match status" value="1"/>
</dbReference>
<dbReference type="Gene3D" id="3.30.390.10">
    <property type="entry name" value="Enolase-like, N-terminal domain"/>
    <property type="match status" value="1"/>
</dbReference>
<dbReference type="InterPro" id="IPR006395">
    <property type="entry name" value="Me_Asp_am_lyase"/>
</dbReference>
<dbReference type="GO" id="GO:0050096">
    <property type="term" value="F:methylaspartate ammonia-lyase activity"/>
    <property type="evidence" value="ECO:0007669"/>
    <property type="project" value="UniProtKB-EC"/>
</dbReference>
<comment type="caution">
    <text evidence="12">The sequence shown here is derived from an EMBL/GenBank/DDBJ whole genome shotgun (WGS) entry which is preliminary data.</text>
</comment>
<accession>A0ABS7PP36</accession>
<dbReference type="EMBL" id="JAINVV010000004">
    <property type="protein sequence ID" value="MBY8823072.1"/>
    <property type="molecule type" value="Genomic_DNA"/>
</dbReference>
<dbReference type="NCBIfam" id="TIGR01502">
    <property type="entry name" value="B_methylAsp_ase"/>
    <property type="match status" value="1"/>
</dbReference>
<reference evidence="12 13" key="1">
    <citation type="submission" date="2021-08" db="EMBL/GenBank/DDBJ databases">
        <authorList>
            <person name="Tuo L."/>
        </authorList>
    </citation>
    <scope>NUCLEOTIDE SEQUENCE [LARGE SCALE GENOMIC DNA]</scope>
    <source>
        <strain evidence="12 13">JCM 31229</strain>
    </source>
</reference>
<gene>
    <name evidence="12" type="ORF">K7G82_12270</name>
</gene>
<dbReference type="PANTHER" id="PTHR48073:SF2">
    <property type="entry name" value="O-SUCCINYLBENZOATE SYNTHASE"/>
    <property type="match status" value="1"/>
</dbReference>
<keyword evidence="13" id="KW-1185">Reference proteome</keyword>
<evidence type="ECO:0000256" key="2">
    <source>
        <dbReference type="ARBA" id="ARBA00001946"/>
    </source>
</evidence>
<dbReference type="SUPFAM" id="SSF51604">
    <property type="entry name" value="Enolase C-terminal domain-like"/>
    <property type="match status" value="1"/>
</dbReference>
<comment type="catalytic activity">
    <reaction evidence="1">
        <text>(2S,3S)-3-methyl-L-aspartate = mesaconate + NH4(+)</text>
        <dbReference type="Rhea" id="RHEA:12829"/>
        <dbReference type="ChEBI" id="CHEBI:28938"/>
        <dbReference type="ChEBI" id="CHEBI:36986"/>
        <dbReference type="ChEBI" id="CHEBI:58724"/>
        <dbReference type="EC" id="4.3.1.2"/>
    </reaction>
</comment>
<comment type="similarity">
    <text evidence="4">Belongs to the methylaspartate ammonia-lyase family.</text>
</comment>
<dbReference type="Pfam" id="PF07476">
    <property type="entry name" value="MAAL_C"/>
    <property type="match status" value="1"/>
</dbReference>
<evidence type="ECO:0000313" key="13">
    <source>
        <dbReference type="Proteomes" id="UP000706039"/>
    </source>
</evidence>
<evidence type="ECO:0000256" key="1">
    <source>
        <dbReference type="ARBA" id="ARBA00000789"/>
    </source>
</evidence>
<dbReference type="SFLD" id="SFLDF00007">
    <property type="entry name" value="methylaspartate_ammonia-lyase"/>
    <property type="match status" value="1"/>
</dbReference>
<organism evidence="12 13">
    <name type="scientific">Sphingomonas colocasiae</name>
    <dbReference type="NCBI Taxonomy" id="1848973"/>
    <lineage>
        <taxon>Bacteria</taxon>
        <taxon>Pseudomonadati</taxon>
        <taxon>Pseudomonadota</taxon>
        <taxon>Alphaproteobacteria</taxon>
        <taxon>Sphingomonadales</taxon>
        <taxon>Sphingomonadaceae</taxon>
        <taxon>Sphingomonas</taxon>
    </lineage>
</organism>
<dbReference type="Gene3D" id="3.20.20.120">
    <property type="entry name" value="Enolase-like C-terminal domain"/>
    <property type="match status" value="1"/>
</dbReference>
<keyword evidence="8" id="KW-0460">Magnesium</keyword>
<proteinExistence type="inferred from homology"/>
<evidence type="ECO:0000256" key="6">
    <source>
        <dbReference type="ARBA" id="ARBA00012993"/>
    </source>
</evidence>
<feature type="domain" description="Methylaspartate ammonia-lyase N-terminal" evidence="10">
    <location>
        <begin position="2"/>
        <end position="159"/>
    </location>
</feature>
<evidence type="ECO:0000256" key="3">
    <source>
        <dbReference type="ARBA" id="ARBA00004675"/>
    </source>
</evidence>